<evidence type="ECO:0000256" key="1">
    <source>
        <dbReference type="ARBA" id="ARBA00004651"/>
    </source>
</evidence>
<keyword evidence="3 6" id="KW-0812">Transmembrane</keyword>
<dbReference type="PANTHER" id="PTHR35007">
    <property type="entry name" value="INTEGRAL MEMBRANE PROTEIN-RELATED"/>
    <property type="match status" value="1"/>
</dbReference>
<dbReference type="PANTHER" id="PTHR35007:SF3">
    <property type="entry name" value="POSSIBLE CONSERVED ALANINE RICH MEMBRANE PROTEIN"/>
    <property type="match status" value="1"/>
</dbReference>
<reference evidence="8 9" key="1">
    <citation type="submission" date="2016-06" db="EMBL/GenBank/DDBJ databases">
        <authorList>
            <person name="Olsen C.W."/>
            <person name="Carey S."/>
            <person name="Hinshaw L."/>
            <person name="Karasin A.I."/>
        </authorList>
    </citation>
    <scope>NUCLEOTIDE SEQUENCE [LARGE SCALE GENOMIC DNA]</scope>
    <source>
        <strain evidence="8 9">LZ-22</strain>
    </source>
</reference>
<comment type="subcellular location">
    <subcellularLocation>
        <location evidence="1">Cell membrane</location>
        <topology evidence="1">Multi-pass membrane protein</topology>
    </subcellularLocation>
</comment>
<dbReference type="Pfam" id="PF00482">
    <property type="entry name" value="T2SSF"/>
    <property type="match status" value="1"/>
</dbReference>
<keyword evidence="9" id="KW-1185">Reference proteome</keyword>
<keyword evidence="5 6" id="KW-0472">Membrane</keyword>
<evidence type="ECO:0000256" key="4">
    <source>
        <dbReference type="ARBA" id="ARBA00022989"/>
    </source>
</evidence>
<dbReference type="AlphaFoldDB" id="A0A1G6GHU2"/>
<accession>A0A1G6GHU2</accession>
<evidence type="ECO:0000259" key="7">
    <source>
        <dbReference type="Pfam" id="PF00482"/>
    </source>
</evidence>
<dbReference type="GO" id="GO:0005886">
    <property type="term" value="C:plasma membrane"/>
    <property type="evidence" value="ECO:0007669"/>
    <property type="project" value="UniProtKB-SubCell"/>
</dbReference>
<evidence type="ECO:0000313" key="9">
    <source>
        <dbReference type="Proteomes" id="UP000199086"/>
    </source>
</evidence>
<keyword evidence="4 6" id="KW-1133">Transmembrane helix</keyword>
<feature type="transmembrane region" description="Helical" evidence="6">
    <location>
        <begin position="231"/>
        <end position="253"/>
    </location>
</feature>
<organism evidence="8 9">
    <name type="scientific">Raineyella antarctica</name>
    <dbReference type="NCBI Taxonomy" id="1577474"/>
    <lineage>
        <taxon>Bacteria</taxon>
        <taxon>Bacillati</taxon>
        <taxon>Actinomycetota</taxon>
        <taxon>Actinomycetes</taxon>
        <taxon>Propionibacteriales</taxon>
        <taxon>Propionibacteriaceae</taxon>
        <taxon>Raineyella</taxon>
    </lineage>
</organism>
<feature type="transmembrane region" description="Helical" evidence="6">
    <location>
        <begin position="80"/>
        <end position="101"/>
    </location>
</feature>
<evidence type="ECO:0000256" key="3">
    <source>
        <dbReference type="ARBA" id="ARBA00022692"/>
    </source>
</evidence>
<evidence type="ECO:0000313" key="8">
    <source>
        <dbReference type="EMBL" id="SDB80746.1"/>
    </source>
</evidence>
<dbReference type="InterPro" id="IPR018076">
    <property type="entry name" value="T2SS_GspF_dom"/>
</dbReference>
<gene>
    <name evidence="8" type="ORF">GA0111570_10365</name>
</gene>
<feature type="domain" description="Type II secretion system protein GspF" evidence="7">
    <location>
        <begin position="119"/>
        <end position="240"/>
    </location>
</feature>
<protein>
    <submittedName>
        <fullName evidence="8">Type II secretion system (T2SS), protein F</fullName>
    </submittedName>
</protein>
<evidence type="ECO:0000256" key="5">
    <source>
        <dbReference type="ARBA" id="ARBA00023136"/>
    </source>
</evidence>
<dbReference type="STRING" id="1577474.GA0111570_10365"/>
<sequence length="254" mass="26167">MLEWLVASALAGAVALLVPPGSGARRRLADPARRKGPGAWWDHCCRPVPGALGSEARVRIAITAGAVGALVSLAAGAVGLFPTLTGVLALAAYVASGRIIAPTERNRRARRRADLPGALELMASCLRAGLPVRGAAAAVAATHGDPLADDIGIVLAQIAIGDSESRAWLRLAEDESWGLVARDLARSVESGTTLVELLLTHADRARREGHAAVVAAARTVGVRSVLPLMTCYLPAFMLVGIVPIIAGAVPTLLT</sequence>
<evidence type="ECO:0000256" key="6">
    <source>
        <dbReference type="SAM" id="Phobius"/>
    </source>
</evidence>
<dbReference type="Proteomes" id="UP000199086">
    <property type="component" value="Unassembled WGS sequence"/>
</dbReference>
<evidence type="ECO:0000256" key="2">
    <source>
        <dbReference type="ARBA" id="ARBA00022475"/>
    </source>
</evidence>
<dbReference type="EMBL" id="FMYF01000003">
    <property type="protein sequence ID" value="SDB80746.1"/>
    <property type="molecule type" value="Genomic_DNA"/>
</dbReference>
<name>A0A1G6GHU2_9ACTN</name>
<keyword evidence="2" id="KW-1003">Cell membrane</keyword>
<dbReference type="RefSeq" id="WP_175557332.1">
    <property type="nucleotide sequence ID" value="NZ_FMYF01000003.1"/>
</dbReference>
<proteinExistence type="predicted"/>